<evidence type="ECO:0000313" key="2">
    <source>
        <dbReference type="EMBL" id="ESO02507.1"/>
    </source>
</evidence>
<dbReference type="EnsemblMetazoa" id="HelroT161784">
    <property type="protein sequence ID" value="HelroP161784"/>
    <property type="gene ID" value="HelroG161784"/>
</dbReference>
<dbReference type="HOGENOM" id="CLU_1908986_0_0_1"/>
<proteinExistence type="predicted"/>
<accession>T1ERW9</accession>
<dbReference type="InParanoid" id="T1ERW9"/>
<dbReference type="EMBL" id="KB096742">
    <property type="protein sequence ID" value="ESO02507.1"/>
    <property type="molecule type" value="Genomic_DNA"/>
</dbReference>
<organism evidence="3 4">
    <name type="scientific">Helobdella robusta</name>
    <name type="common">Californian leech</name>
    <dbReference type="NCBI Taxonomy" id="6412"/>
    <lineage>
        <taxon>Eukaryota</taxon>
        <taxon>Metazoa</taxon>
        <taxon>Spiralia</taxon>
        <taxon>Lophotrochozoa</taxon>
        <taxon>Annelida</taxon>
        <taxon>Clitellata</taxon>
        <taxon>Hirudinea</taxon>
        <taxon>Rhynchobdellida</taxon>
        <taxon>Glossiphoniidae</taxon>
        <taxon>Helobdella</taxon>
    </lineage>
</organism>
<feature type="region of interest" description="Disordered" evidence="1">
    <location>
        <begin position="1"/>
        <end position="24"/>
    </location>
</feature>
<dbReference type="CTD" id="20199319"/>
<reference evidence="2 4" key="2">
    <citation type="journal article" date="2013" name="Nature">
        <title>Insights into bilaterian evolution from three spiralian genomes.</title>
        <authorList>
            <person name="Simakov O."/>
            <person name="Marletaz F."/>
            <person name="Cho S.J."/>
            <person name="Edsinger-Gonzales E."/>
            <person name="Havlak P."/>
            <person name="Hellsten U."/>
            <person name="Kuo D.H."/>
            <person name="Larsson T."/>
            <person name="Lv J."/>
            <person name="Arendt D."/>
            <person name="Savage R."/>
            <person name="Osoegawa K."/>
            <person name="de Jong P."/>
            <person name="Grimwood J."/>
            <person name="Chapman J.A."/>
            <person name="Shapiro H."/>
            <person name="Aerts A."/>
            <person name="Otillar R.P."/>
            <person name="Terry A.Y."/>
            <person name="Boore J.L."/>
            <person name="Grigoriev I.V."/>
            <person name="Lindberg D.R."/>
            <person name="Seaver E.C."/>
            <person name="Weisblat D.A."/>
            <person name="Putnam N.H."/>
            <person name="Rokhsar D.S."/>
        </authorList>
    </citation>
    <scope>NUCLEOTIDE SEQUENCE</scope>
</reference>
<protein>
    <submittedName>
        <fullName evidence="2 3">Uncharacterized protein</fullName>
    </submittedName>
</protein>
<evidence type="ECO:0000313" key="4">
    <source>
        <dbReference type="Proteomes" id="UP000015101"/>
    </source>
</evidence>
<dbReference type="EMBL" id="AMQM01000917">
    <property type="status" value="NOT_ANNOTATED_CDS"/>
    <property type="molecule type" value="Genomic_DNA"/>
</dbReference>
<dbReference type="GeneID" id="20199319"/>
<evidence type="ECO:0000256" key="1">
    <source>
        <dbReference type="SAM" id="MobiDB-lite"/>
    </source>
</evidence>
<dbReference type="AlphaFoldDB" id="T1ERW9"/>
<dbReference type="KEGG" id="hro:HELRODRAFT_161784"/>
<name>T1ERW9_HELRO</name>
<reference evidence="3" key="3">
    <citation type="submission" date="2015-06" db="UniProtKB">
        <authorList>
            <consortium name="EnsemblMetazoa"/>
        </authorList>
    </citation>
    <scope>IDENTIFICATION</scope>
</reference>
<dbReference type="Proteomes" id="UP000015101">
    <property type="component" value="Unassembled WGS sequence"/>
</dbReference>
<evidence type="ECO:0000313" key="3">
    <source>
        <dbReference type="EnsemblMetazoa" id="HelroP161784"/>
    </source>
</evidence>
<keyword evidence="4" id="KW-1185">Reference proteome</keyword>
<gene>
    <name evidence="3" type="primary">20199319</name>
    <name evidence="2" type="ORF">HELRODRAFT_161784</name>
</gene>
<dbReference type="RefSeq" id="XP_009019915.1">
    <property type="nucleotide sequence ID" value="XM_009021667.1"/>
</dbReference>
<reference evidence="4" key="1">
    <citation type="submission" date="2012-12" db="EMBL/GenBank/DDBJ databases">
        <authorList>
            <person name="Hellsten U."/>
            <person name="Grimwood J."/>
            <person name="Chapman J.A."/>
            <person name="Shapiro H."/>
            <person name="Aerts A."/>
            <person name="Otillar R.P."/>
            <person name="Terry A.Y."/>
            <person name="Boore J.L."/>
            <person name="Simakov O."/>
            <person name="Marletaz F."/>
            <person name="Cho S.-J."/>
            <person name="Edsinger-Gonzales E."/>
            <person name="Havlak P."/>
            <person name="Kuo D.-H."/>
            <person name="Larsson T."/>
            <person name="Lv J."/>
            <person name="Arendt D."/>
            <person name="Savage R."/>
            <person name="Osoegawa K."/>
            <person name="de Jong P."/>
            <person name="Lindberg D.R."/>
            <person name="Seaver E.C."/>
            <person name="Weisblat D.A."/>
            <person name="Putnam N.H."/>
            <person name="Grigoriev I.V."/>
            <person name="Rokhsar D.S."/>
        </authorList>
    </citation>
    <scope>NUCLEOTIDE SEQUENCE</scope>
</reference>
<sequence>MSRSFSGKECTPGRGGLEDNIGTGEHSTFCLLRMDDERCQHISDDAMEYSNDDFWKKVIYCYVNKNFVYRILRGGQWWESARFRWWSHVSGKIHSVGASQMLVGAMEFRP</sequence>